<reference evidence="3 4" key="1">
    <citation type="journal article" date="2015" name="Sci. Rep.">
        <title>Chromosome-level genome map provides insights into diverse defense mechanisms in the medicinal fungus Ganoderma sinense.</title>
        <authorList>
            <person name="Zhu Y."/>
            <person name="Xu J."/>
            <person name="Sun C."/>
            <person name="Zhou S."/>
            <person name="Xu H."/>
            <person name="Nelson D.R."/>
            <person name="Qian J."/>
            <person name="Song J."/>
            <person name="Luo H."/>
            <person name="Xiang L."/>
            <person name="Li Y."/>
            <person name="Xu Z."/>
            <person name="Ji A."/>
            <person name="Wang L."/>
            <person name="Lu S."/>
            <person name="Hayward A."/>
            <person name="Sun W."/>
            <person name="Li X."/>
            <person name="Schwartz D.C."/>
            <person name="Wang Y."/>
            <person name="Chen S."/>
        </authorList>
    </citation>
    <scope>NUCLEOTIDE SEQUENCE [LARGE SCALE GENOMIC DNA]</scope>
    <source>
        <strain evidence="3 4">ZZ0214-1</strain>
    </source>
</reference>
<evidence type="ECO:0000313" key="3">
    <source>
        <dbReference type="EMBL" id="PIL26267.1"/>
    </source>
</evidence>
<dbReference type="InterPro" id="IPR000210">
    <property type="entry name" value="BTB/POZ_dom"/>
</dbReference>
<comment type="caution">
    <text evidence="3">The sequence shown here is derived from an EMBL/GenBank/DDBJ whole genome shotgun (WGS) entry which is preliminary data.</text>
</comment>
<accession>A0A2G8RXQ4</accession>
<sequence>MSARMTRKRARTESEHVFKQEHGAAGAQASTISTTARSADADSLANPPRHNQGDVVHDKPRAPQHDPEFWFSDGTVILVAQAVEFRVYRGLLAEYSPVFRAMFGAAAPKHPPQMAPVDEPQVIACPVVEFFEEMKPSFHQISAYIRLGQKYKLDELYEQSRQFLKHHYTDDLGTWDTHTAWQPAGWQGSHSIGVVNLARPIDEPSLLLIALMACVYMDAAIVHGLEREDGTRETLTPDDLGRCFKASKDVREAHVTVIMHTFQDTASPACGPVKICGRVLRGTLRKLEARMDWLMSSSPFLKFDELLRDIPVELGTCAACTMMVKRRHRKEREAFWARLPQLLDIEVPGWAGDIPQGETAARA</sequence>
<proteinExistence type="predicted"/>
<protein>
    <recommendedName>
        <fullName evidence="2">BTB domain-containing protein</fullName>
    </recommendedName>
</protein>
<dbReference type="EMBL" id="AYKW01000045">
    <property type="protein sequence ID" value="PIL26267.1"/>
    <property type="molecule type" value="Genomic_DNA"/>
</dbReference>
<dbReference type="Proteomes" id="UP000230002">
    <property type="component" value="Unassembled WGS sequence"/>
</dbReference>
<evidence type="ECO:0000256" key="1">
    <source>
        <dbReference type="SAM" id="MobiDB-lite"/>
    </source>
</evidence>
<evidence type="ECO:0000259" key="2">
    <source>
        <dbReference type="Pfam" id="PF00651"/>
    </source>
</evidence>
<feature type="compositionally biased region" description="Basic and acidic residues" evidence="1">
    <location>
        <begin position="51"/>
        <end position="62"/>
    </location>
</feature>
<dbReference type="OrthoDB" id="3036049at2759"/>
<feature type="compositionally biased region" description="Basic and acidic residues" evidence="1">
    <location>
        <begin position="11"/>
        <end position="22"/>
    </location>
</feature>
<dbReference type="Gene3D" id="3.30.710.10">
    <property type="entry name" value="Potassium Channel Kv1.1, Chain A"/>
    <property type="match status" value="1"/>
</dbReference>
<dbReference type="AlphaFoldDB" id="A0A2G8RXQ4"/>
<feature type="domain" description="BTB" evidence="2">
    <location>
        <begin position="76"/>
        <end position="167"/>
    </location>
</feature>
<dbReference type="Pfam" id="PF00651">
    <property type="entry name" value="BTB"/>
    <property type="match status" value="1"/>
</dbReference>
<evidence type="ECO:0000313" key="4">
    <source>
        <dbReference type="Proteomes" id="UP000230002"/>
    </source>
</evidence>
<feature type="compositionally biased region" description="Polar residues" evidence="1">
    <location>
        <begin position="28"/>
        <end position="37"/>
    </location>
</feature>
<keyword evidence="4" id="KW-1185">Reference proteome</keyword>
<organism evidence="3 4">
    <name type="scientific">Ganoderma sinense ZZ0214-1</name>
    <dbReference type="NCBI Taxonomy" id="1077348"/>
    <lineage>
        <taxon>Eukaryota</taxon>
        <taxon>Fungi</taxon>
        <taxon>Dikarya</taxon>
        <taxon>Basidiomycota</taxon>
        <taxon>Agaricomycotina</taxon>
        <taxon>Agaricomycetes</taxon>
        <taxon>Polyporales</taxon>
        <taxon>Polyporaceae</taxon>
        <taxon>Ganoderma</taxon>
    </lineage>
</organism>
<name>A0A2G8RXQ4_9APHY</name>
<gene>
    <name evidence="3" type="ORF">GSI_12023</name>
</gene>
<dbReference type="InterPro" id="IPR011333">
    <property type="entry name" value="SKP1/BTB/POZ_sf"/>
</dbReference>
<feature type="region of interest" description="Disordered" evidence="1">
    <location>
        <begin position="1"/>
        <end position="62"/>
    </location>
</feature>
<dbReference type="CDD" id="cd18186">
    <property type="entry name" value="BTB_POZ_ZBTB_KLHL-like"/>
    <property type="match status" value="1"/>
</dbReference>
<feature type="compositionally biased region" description="Basic residues" evidence="1">
    <location>
        <begin position="1"/>
        <end position="10"/>
    </location>
</feature>